<dbReference type="Proteomes" id="UP001198220">
    <property type="component" value="Unassembled WGS sequence"/>
</dbReference>
<evidence type="ECO:0000259" key="1">
    <source>
        <dbReference type="Pfam" id="PF02464"/>
    </source>
</evidence>
<organism evidence="2 3">
    <name type="scientific">Hominiventricola filiformis</name>
    <dbReference type="NCBI Taxonomy" id="2885352"/>
    <lineage>
        <taxon>Bacteria</taxon>
        <taxon>Bacillati</taxon>
        <taxon>Bacillota</taxon>
        <taxon>Clostridia</taxon>
        <taxon>Lachnospirales</taxon>
        <taxon>Lachnospiraceae</taxon>
        <taxon>Hominiventricola</taxon>
    </lineage>
</organism>
<dbReference type="EMBL" id="JAJEPS010000004">
    <property type="protein sequence ID" value="MCC2125762.1"/>
    <property type="molecule type" value="Genomic_DNA"/>
</dbReference>
<dbReference type="NCBIfam" id="TIGR00199">
    <property type="entry name" value="PncC_domain"/>
    <property type="match status" value="1"/>
</dbReference>
<dbReference type="Gene3D" id="3.90.950.20">
    <property type="entry name" value="CinA-like"/>
    <property type="match status" value="1"/>
</dbReference>
<accession>A0AAE3A478</accession>
<gene>
    <name evidence="2" type="ORF">LKD36_06150</name>
</gene>
<reference evidence="2 3" key="1">
    <citation type="submission" date="2021-10" db="EMBL/GenBank/DDBJ databases">
        <title>Anaerobic single-cell dispensing facilitates the cultivation of human gut bacteria.</title>
        <authorList>
            <person name="Afrizal A."/>
        </authorList>
    </citation>
    <scope>NUCLEOTIDE SEQUENCE [LARGE SCALE GENOMIC DNA]</scope>
    <source>
        <strain evidence="2 3">CLA-AA-H276</strain>
    </source>
</reference>
<evidence type="ECO:0000313" key="3">
    <source>
        <dbReference type="Proteomes" id="UP001198220"/>
    </source>
</evidence>
<comment type="caution">
    <text evidence="2">The sequence shown here is derived from an EMBL/GenBank/DDBJ whole genome shotgun (WGS) entry which is preliminary data.</text>
</comment>
<dbReference type="SUPFAM" id="SSF142433">
    <property type="entry name" value="CinA-like"/>
    <property type="match status" value="1"/>
</dbReference>
<name>A0AAE3A478_9FIRM</name>
<keyword evidence="3" id="KW-1185">Reference proteome</keyword>
<feature type="domain" description="CinA C-terminal" evidence="1">
    <location>
        <begin position="84"/>
        <end position="235"/>
    </location>
</feature>
<dbReference type="Pfam" id="PF02464">
    <property type="entry name" value="CinA"/>
    <property type="match status" value="1"/>
</dbReference>
<evidence type="ECO:0000313" key="2">
    <source>
        <dbReference type="EMBL" id="MCC2125762.1"/>
    </source>
</evidence>
<sequence>MENESGFVKQVKLCGAEIPEVREKISDLLTAQDAAKIDLEGAFGEVMIKISSDGENARETVKAAVRELKVRFGSSIYTTKKSVSLEQTIVDLLKEQQMTVSTVESCTGGMISARLTDVPGCSEVFRQGFVTYSDRAKRKMVGVKKSTLKKYTAVSEQTAKEMAKGGAFMAESDACVSVTGYAGPDGGENGDPVGLVYVGCCVHGNVEVEEYHFAGDRAAVREQAVIRALTLLRKCILENYDI</sequence>
<proteinExistence type="predicted"/>
<dbReference type="InterPro" id="IPR050101">
    <property type="entry name" value="CinA"/>
</dbReference>
<dbReference type="PANTHER" id="PTHR13939:SF0">
    <property type="entry name" value="NMN AMIDOHYDROLASE-LIKE PROTEIN YFAY"/>
    <property type="match status" value="1"/>
</dbReference>
<dbReference type="InterPro" id="IPR036653">
    <property type="entry name" value="CinA-like_C"/>
</dbReference>
<dbReference type="InterPro" id="IPR008136">
    <property type="entry name" value="CinA_C"/>
</dbReference>
<dbReference type="PANTHER" id="PTHR13939">
    <property type="entry name" value="NICOTINAMIDE-NUCLEOTIDE AMIDOHYDROLASE PNCC"/>
    <property type="match status" value="1"/>
</dbReference>
<dbReference type="AlphaFoldDB" id="A0AAE3A478"/>
<protein>
    <submittedName>
        <fullName evidence="2">CinA family protein</fullName>
    </submittedName>
</protein>
<dbReference type="RefSeq" id="WP_118769448.1">
    <property type="nucleotide sequence ID" value="NZ_JAJEPS010000004.1"/>
</dbReference>